<protein>
    <submittedName>
        <fullName evidence="1">Uncharacterized protein</fullName>
    </submittedName>
</protein>
<comment type="caution">
    <text evidence="1">The sequence shown here is derived from an EMBL/GenBank/DDBJ whole genome shotgun (WGS) entry which is preliminary data.</text>
</comment>
<name>A0A8X6SNZ5_TRICX</name>
<reference evidence="1" key="1">
    <citation type="submission" date="2020-08" db="EMBL/GenBank/DDBJ databases">
        <title>Multicomponent nature underlies the extraordinary mechanical properties of spider dragline silk.</title>
        <authorList>
            <person name="Kono N."/>
            <person name="Nakamura H."/>
            <person name="Mori M."/>
            <person name="Yoshida Y."/>
            <person name="Ohtoshi R."/>
            <person name="Malay A.D."/>
            <person name="Moran D.A.P."/>
            <person name="Tomita M."/>
            <person name="Numata K."/>
            <person name="Arakawa K."/>
        </authorList>
    </citation>
    <scope>NUCLEOTIDE SEQUENCE</scope>
</reference>
<evidence type="ECO:0000313" key="2">
    <source>
        <dbReference type="Proteomes" id="UP000887159"/>
    </source>
</evidence>
<proteinExistence type="predicted"/>
<keyword evidence="2" id="KW-1185">Reference proteome</keyword>
<organism evidence="1 2">
    <name type="scientific">Trichonephila clavipes</name>
    <name type="common">Golden silk orbweaver</name>
    <name type="synonym">Nephila clavipes</name>
    <dbReference type="NCBI Taxonomy" id="2585209"/>
    <lineage>
        <taxon>Eukaryota</taxon>
        <taxon>Metazoa</taxon>
        <taxon>Ecdysozoa</taxon>
        <taxon>Arthropoda</taxon>
        <taxon>Chelicerata</taxon>
        <taxon>Arachnida</taxon>
        <taxon>Araneae</taxon>
        <taxon>Araneomorphae</taxon>
        <taxon>Entelegynae</taxon>
        <taxon>Araneoidea</taxon>
        <taxon>Nephilidae</taxon>
        <taxon>Trichonephila</taxon>
    </lineage>
</organism>
<sequence length="134" mass="15072">MVKFIDFGEVWFLRKSVARVATIVGGHRFSHASSLIHRHFKCVLGVQQTNQLPYVAKVDLVWQLGVDICGTASRVDHTMDALRTNHSAVNDIEWCAKTLNDALQTQCCAMVRDVTERFVTAMRTICLSSLEVVH</sequence>
<gene>
    <name evidence="1" type="ORF">TNCV_234881</name>
</gene>
<dbReference type="Proteomes" id="UP000887159">
    <property type="component" value="Unassembled WGS sequence"/>
</dbReference>
<dbReference type="AlphaFoldDB" id="A0A8X6SNZ5"/>
<accession>A0A8X6SNZ5</accession>
<evidence type="ECO:0000313" key="1">
    <source>
        <dbReference type="EMBL" id="GFY14938.1"/>
    </source>
</evidence>
<dbReference type="EMBL" id="BMAU01021332">
    <property type="protein sequence ID" value="GFY14938.1"/>
    <property type="molecule type" value="Genomic_DNA"/>
</dbReference>